<organism evidence="2 3">
    <name type="scientific">Rhizobium lentis</name>
    <dbReference type="NCBI Taxonomy" id="1138194"/>
    <lineage>
        <taxon>Bacteria</taxon>
        <taxon>Pseudomonadati</taxon>
        <taxon>Pseudomonadota</taxon>
        <taxon>Alphaproteobacteria</taxon>
        <taxon>Hyphomicrobiales</taxon>
        <taxon>Rhizobiaceae</taxon>
        <taxon>Rhizobium/Agrobacterium group</taxon>
        <taxon>Rhizobium</taxon>
    </lineage>
</organism>
<name>A0A7W8UME1_9HYPH</name>
<feature type="domain" description="DUF6950" evidence="1">
    <location>
        <begin position="9"/>
        <end position="138"/>
    </location>
</feature>
<dbReference type="Pfam" id="PF22262">
    <property type="entry name" value="DUF6950"/>
    <property type="match status" value="1"/>
</dbReference>
<gene>
    <name evidence="2" type="ORF">GGI59_002324</name>
</gene>
<dbReference type="InterPro" id="IPR053802">
    <property type="entry name" value="DUF6950"/>
</dbReference>
<dbReference type="AlphaFoldDB" id="A0A7W8UME1"/>
<accession>A0A7W8UME1</accession>
<evidence type="ECO:0000313" key="3">
    <source>
        <dbReference type="Proteomes" id="UP000528824"/>
    </source>
</evidence>
<protein>
    <recommendedName>
        <fullName evidence="1">DUF6950 domain-containing protein</fullName>
    </recommendedName>
</protein>
<reference evidence="2 3" key="1">
    <citation type="submission" date="2020-08" db="EMBL/GenBank/DDBJ databases">
        <title>Genomic Encyclopedia of Type Strains, Phase IV (KMG-V): Genome sequencing to study the core and pangenomes of soil and plant-associated prokaryotes.</title>
        <authorList>
            <person name="Whitman W."/>
        </authorList>
    </citation>
    <scope>NUCLEOTIDE SEQUENCE [LARGE SCALE GENOMIC DNA]</scope>
    <source>
        <strain evidence="2 3">SEMIA 4034</strain>
    </source>
</reference>
<keyword evidence="3" id="KW-1185">Reference proteome</keyword>
<sequence length="141" mass="15194">MLIKDYVERRVKFRWGGVGGEDCTTWCGTYAFMLTGRDPAEAFRGTYDSAEGARAIVDTAGGLAELVGPLLVGQGWRRVQQPSTGDMAVIRTLVDFEGSEAAESNVSALCFGPLWSVLGPAGPGGIAHRKAQLVACWRWSR</sequence>
<dbReference type="EMBL" id="JACHBC010000004">
    <property type="protein sequence ID" value="MBB5560662.1"/>
    <property type="molecule type" value="Genomic_DNA"/>
</dbReference>
<evidence type="ECO:0000313" key="2">
    <source>
        <dbReference type="EMBL" id="MBB5560662.1"/>
    </source>
</evidence>
<dbReference type="RefSeq" id="WP_183916029.1">
    <property type="nucleotide sequence ID" value="NZ_JACHBB010000004.1"/>
</dbReference>
<comment type="caution">
    <text evidence="2">The sequence shown here is derived from an EMBL/GenBank/DDBJ whole genome shotgun (WGS) entry which is preliminary data.</text>
</comment>
<proteinExistence type="predicted"/>
<evidence type="ECO:0000259" key="1">
    <source>
        <dbReference type="Pfam" id="PF22262"/>
    </source>
</evidence>
<dbReference type="Proteomes" id="UP000528824">
    <property type="component" value="Unassembled WGS sequence"/>
</dbReference>